<feature type="domain" description="ABC transmembrane type-1" evidence="14">
    <location>
        <begin position="29"/>
        <end position="223"/>
    </location>
</feature>
<comment type="similarity">
    <text evidence="4">Belongs to the binding-protein-dependent transport system permease family. HisMQ subfamily.</text>
</comment>
<evidence type="ECO:0000256" key="3">
    <source>
        <dbReference type="ARBA" id="ARBA00005417"/>
    </source>
</evidence>
<comment type="caution">
    <text evidence="15">The sequence shown here is derived from an EMBL/GenBank/DDBJ whole genome shotgun (WGS) entry which is preliminary data.</text>
</comment>
<feature type="transmembrane region" description="Helical" evidence="12">
    <location>
        <begin position="67"/>
        <end position="89"/>
    </location>
</feature>
<evidence type="ECO:0000256" key="12">
    <source>
        <dbReference type="RuleBase" id="RU363032"/>
    </source>
</evidence>
<dbReference type="SUPFAM" id="SSF52540">
    <property type="entry name" value="P-loop containing nucleoside triphosphate hydrolases"/>
    <property type="match status" value="1"/>
</dbReference>
<keyword evidence="9 15" id="KW-0067">ATP-binding</keyword>
<keyword evidence="10 12" id="KW-1133">Transmembrane helix</keyword>
<evidence type="ECO:0000256" key="2">
    <source>
        <dbReference type="ARBA" id="ARBA00004429"/>
    </source>
</evidence>
<accession>A0ABQ6CBQ0</accession>
<evidence type="ECO:0000256" key="7">
    <source>
        <dbReference type="ARBA" id="ARBA00022692"/>
    </source>
</evidence>
<feature type="transmembrane region" description="Helical" evidence="12">
    <location>
        <begin position="101"/>
        <end position="120"/>
    </location>
</feature>
<dbReference type="RefSeq" id="WP_284310648.1">
    <property type="nucleotide sequence ID" value="NZ_BSPC01000006.1"/>
</dbReference>
<keyword evidence="8" id="KW-0547">Nucleotide-binding</keyword>
<dbReference type="Pfam" id="PF00005">
    <property type="entry name" value="ABC_tran"/>
    <property type="match status" value="1"/>
</dbReference>
<dbReference type="InterPro" id="IPR010065">
    <property type="entry name" value="AA_ABC_transptr_permease_3TM"/>
</dbReference>
<evidence type="ECO:0000259" key="13">
    <source>
        <dbReference type="PROSITE" id="PS50893"/>
    </source>
</evidence>
<organism evidence="15 16">
    <name type="scientific">Labrys miyagiensis</name>
    <dbReference type="NCBI Taxonomy" id="346912"/>
    <lineage>
        <taxon>Bacteria</taxon>
        <taxon>Pseudomonadati</taxon>
        <taxon>Pseudomonadota</taxon>
        <taxon>Alphaproteobacteria</taxon>
        <taxon>Hyphomicrobiales</taxon>
        <taxon>Xanthobacteraceae</taxon>
        <taxon>Labrys</taxon>
    </lineage>
</organism>
<comment type="similarity">
    <text evidence="3">Belongs to the ABC transporter superfamily.</text>
</comment>
<dbReference type="SMART" id="SM00382">
    <property type="entry name" value="AAA"/>
    <property type="match status" value="1"/>
</dbReference>
<dbReference type="EMBL" id="BSPC01000006">
    <property type="protein sequence ID" value="GLS17807.1"/>
    <property type="molecule type" value="Genomic_DNA"/>
</dbReference>
<dbReference type="SUPFAM" id="SSF161098">
    <property type="entry name" value="MetI-like"/>
    <property type="match status" value="1"/>
</dbReference>
<gene>
    <name evidence="15" type="primary">socB_1</name>
    <name evidence="15" type="ORF">GCM10007874_08220</name>
</gene>
<evidence type="ECO:0000259" key="14">
    <source>
        <dbReference type="PROSITE" id="PS50928"/>
    </source>
</evidence>
<comment type="subcellular location">
    <subcellularLocation>
        <location evidence="2">Cell inner membrane</location>
        <topology evidence="2">Multi-pass membrane protein</topology>
    </subcellularLocation>
    <subcellularLocation>
        <location evidence="12">Cell membrane</location>
        <topology evidence="12">Multi-pass membrane protein</topology>
    </subcellularLocation>
    <subcellularLocation>
        <location evidence="1">Cell membrane</location>
        <topology evidence="1">Peripheral membrane protein</topology>
    </subcellularLocation>
</comment>
<dbReference type="CDD" id="cd06261">
    <property type="entry name" value="TM_PBP2"/>
    <property type="match status" value="1"/>
</dbReference>
<dbReference type="Gene3D" id="1.10.3720.10">
    <property type="entry name" value="MetI-like"/>
    <property type="match status" value="1"/>
</dbReference>
<evidence type="ECO:0000256" key="5">
    <source>
        <dbReference type="ARBA" id="ARBA00022448"/>
    </source>
</evidence>
<keyword evidence="16" id="KW-1185">Reference proteome</keyword>
<dbReference type="InterPro" id="IPR003593">
    <property type="entry name" value="AAA+_ATPase"/>
</dbReference>
<dbReference type="GO" id="GO:0005524">
    <property type="term" value="F:ATP binding"/>
    <property type="evidence" value="ECO:0007669"/>
    <property type="project" value="UniProtKB-KW"/>
</dbReference>
<evidence type="ECO:0000256" key="9">
    <source>
        <dbReference type="ARBA" id="ARBA00022840"/>
    </source>
</evidence>
<dbReference type="PANTHER" id="PTHR43166:SF9">
    <property type="entry name" value="GLUTAMATE_ASPARTATE IMPORT ATP-BINDING PROTEIN GLTL"/>
    <property type="match status" value="1"/>
</dbReference>
<dbReference type="PROSITE" id="PS50893">
    <property type="entry name" value="ABC_TRANSPORTER_2"/>
    <property type="match status" value="1"/>
</dbReference>
<sequence length="515" mass="55664">MSWFEIIQRSFFDWDSMAAVLPNMLMVGLKNTLLLAVASTFLGIVIGMILAVMGISRSIWIRTPARVYTDIFRGLPAIVTILLIGQGLAGIGRQVFGPSPYPLGILALSLIAGAYIGEIFRAGIQSVERGQLEACRALGMTYPKGMRLIVIPQGVRRVLPALVNQFIGNIKDSSLVYFLGLLASERELFRVGQDQAVVSGNLSPLMLAGIFYLLITVPLTHVVNAIDRQLRTGRKISTVTSGLDEVKELADATRGLDEAGTVMPERAISPSAKLKGAALDVVALDMAYGDFKVLRGVSLKAEAGTITCVIGPSGSGKSTLLRCLNRLAEPVAGDIRLDGKSILRTRADLLRRRVGMVFQQFNLFPDHTAIGNVQLALRKVQGLPAAEAKRIAEERLAEVGLAGRMSHRPIDLSGGQQQRVAIARALALKPELMLFDEVTSALDPELVKGVLNLMAGLGKSGMTMVVVTHEMNFARRVADQVVFMDEGKVVEAGPPEAIFGNPQSLRLQRFLSEML</sequence>
<keyword evidence="5 12" id="KW-0813">Transport</keyword>
<dbReference type="InterPro" id="IPR003439">
    <property type="entry name" value="ABC_transporter-like_ATP-bd"/>
</dbReference>
<dbReference type="PANTHER" id="PTHR43166">
    <property type="entry name" value="AMINO ACID IMPORT ATP-BINDING PROTEIN"/>
    <property type="match status" value="1"/>
</dbReference>
<feature type="transmembrane region" description="Helical" evidence="12">
    <location>
        <begin position="33"/>
        <end position="55"/>
    </location>
</feature>
<dbReference type="Pfam" id="PF00528">
    <property type="entry name" value="BPD_transp_1"/>
    <property type="match status" value="1"/>
</dbReference>
<evidence type="ECO:0000256" key="10">
    <source>
        <dbReference type="ARBA" id="ARBA00022989"/>
    </source>
</evidence>
<reference evidence="16" key="1">
    <citation type="journal article" date="2019" name="Int. J. Syst. Evol. Microbiol.">
        <title>The Global Catalogue of Microorganisms (GCM) 10K type strain sequencing project: providing services to taxonomists for standard genome sequencing and annotation.</title>
        <authorList>
            <consortium name="The Broad Institute Genomics Platform"/>
            <consortium name="The Broad Institute Genome Sequencing Center for Infectious Disease"/>
            <person name="Wu L."/>
            <person name="Ma J."/>
        </authorList>
    </citation>
    <scope>NUCLEOTIDE SEQUENCE [LARGE SCALE GENOMIC DNA]</scope>
    <source>
        <strain evidence="16">NBRC 101365</strain>
    </source>
</reference>
<dbReference type="InterPro" id="IPR035906">
    <property type="entry name" value="MetI-like_sf"/>
</dbReference>
<evidence type="ECO:0000256" key="8">
    <source>
        <dbReference type="ARBA" id="ARBA00022741"/>
    </source>
</evidence>
<dbReference type="InterPro" id="IPR050086">
    <property type="entry name" value="MetN_ABC_transporter-like"/>
</dbReference>
<keyword evidence="6" id="KW-1003">Cell membrane</keyword>
<evidence type="ECO:0000256" key="6">
    <source>
        <dbReference type="ARBA" id="ARBA00022475"/>
    </source>
</evidence>
<feature type="transmembrane region" description="Helical" evidence="12">
    <location>
        <begin position="204"/>
        <end position="226"/>
    </location>
</feature>
<evidence type="ECO:0000256" key="4">
    <source>
        <dbReference type="ARBA" id="ARBA00010072"/>
    </source>
</evidence>
<dbReference type="PROSITE" id="PS00211">
    <property type="entry name" value="ABC_TRANSPORTER_1"/>
    <property type="match status" value="1"/>
</dbReference>
<dbReference type="Gene3D" id="3.40.50.300">
    <property type="entry name" value="P-loop containing nucleotide triphosphate hydrolases"/>
    <property type="match status" value="1"/>
</dbReference>
<dbReference type="InterPro" id="IPR017871">
    <property type="entry name" value="ABC_transporter-like_CS"/>
</dbReference>
<protein>
    <submittedName>
        <fullName evidence="15">Amino acid ABC transporter ATP-binding protein</fullName>
    </submittedName>
</protein>
<evidence type="ECO:0000256" key="11">
    <source>
        <dbReference type="ARBA" id="ARBA00023136"/>
    </source>
</evidence>
<keyword evidence="7 12" id="KW-0812">Transmembrane</keyword>
<dbReference type="Proteomes" id="UP001156882">
    <property type="component" value="Unassembled WGS sequence"/>
</dbReference>
<evidence type="ECO:0000256" key="1">
    <source>
        <dbReference type="ARBA" id="ARBA00004202"/>
    </source>
</evidence>
<proteinExistence type="inferred from homology"/>
<name>A0ABQ6CBQ0_9HYPH</name>
<dbReference type="PROSITE" id="PS50928">
    <property type="entry name" value="ABC_TM1"/>
    <property type="match status" value="1"/>
</dbReference>
<dbReference type="InterPro" id="IPR000515">
    <property type="entry name" value="MetI-like"/>
</dbReference>
<keyword evidence="11 12" id="KW-0472">Membrane</keyword>
<evidence type="ECO:0000313" key="15">
    <source>
        <dbReference type="EMBL" id="GLS17807.1"/>
    </source>
</evidence>
<evidence type="ECO:0000313" key="16">
    <source>
        <dbReference type="Proteomes" id="UP001156882"/>
    </source>
</evidence>
<dbReference type="NCBIfam" id="TIGR01726">
    <property type="entry name" value="HEQRo_perm_3TM"/>
    <property type="match status" value="1"/>
</dbReference>
<dbReference type="InterPro" id="IPR027417">
    <property type="entry name" value="P-loop_NTPase"/>
</dbReference>
<feature type="domain" description="ABC transporter" evidence="13">
    <location>
        <begin position="279"/>
        <end position="511"/>
    </location>
</feature>